<sequence>MLVLRVWMQAGFLSAALTWKCAQERTKDKSRRVDDVAPGGRVAVQGRATCDRTGQAKKGAWTLAAPPLHPTLEVLRPGSLDHRVGRGVMNAGLCPVRGHHIPPEPLCVARSRAEERAGQRRTRRRERGLQSERGADPYLRSYDAEIMSRIHAAAWKFT</sequence>
<dbReference type="Proteomes" id="UP000314294">
    <property type="component" value="Unassembled WGS sequence"/>
</dbReference>
<name>A0A4Z2J3L3_9TELE</name>
<keyword evidence="4" id="KW-1185">Reference proteome</keyword>
<gene>
    <name evidence="3" type="ORF">EYF80_004980</name>
</gene>
<dbReference type="AlphaFoldDB" id="A0A4Z2J3L3"/>
<protein>
    <recommendedName>
        <fullName evidence="5">Secreted protein</fullName>
    </recommendedName>
</protein>
<feature type="chain" id="PRO_5021389668" description="Secreted protein" evidence="2">
    <location>
        <begin position="19"/>
        <end position="158"/>
    </location>
</feature>
<evidence type="ECO:0008006" key="5">
    <source>
        <dbReference type="Google" id="ProtNLM"/>
    </source>
</evidence>
<dbReference type="OrthoDB" id="10622692at2759"/>
<accession>A0A4Z2J3L3</accession>
<feature type="signal peptide" evidence="2">
    <location>
        <begin position="1"/>
        <end position="18"/>
    </location>
</feature>
<dbReference type="EMBL" id="SRLO01000024">
    <property type="protein sequence ID" value="TNN84935.1"/>
    <property type="molecule type" value="Genomic_DNA"/>
</dbReference>
<comment type="caution">
    <text evidence="3">The sequence shown here is derived from an EMBL/GenBank/DDBJ whole genome shotgun (WGS) entry which is preliminary data.</text>
</comment>
<reference evidence="3 4" key="1">
    <citation type="submission" date="2019-03" db="EMBL/GenBank/DDBJ databases">
        <title>First draft genome of Liparis tanakae, snailfish: a comprehensive survey of snailfish specific genes.</title>
        <authorList>
            <person name="Kim W."/>
            <person name="Song I."/>
            <person name="Jeong J.-H."/>
            <person name="Kim D."/>
            <person name="Kim S."/>
            <person name="Ryu S."/>
            <person name="Song J.Y."/>
            <person name="Lee S.K."/>
        </authorList>
    </citation>
    <scope>NUCLEOTIDE SEQUENCE [LARGE SCALE GENOMIC DNA]</scope>
    <source>
        <tissue evidence="3">Muscle</tissue>
    </source>
</reference>
<organism evidence="3 4">
    <name type="scientific">Liparis tanakae</name>
    <name type="common">Tanaka's snailfish</name>
    <dbReference type="NCBI Taxonomy" id="230148"/>
    <lineage>
        <taxon>Eukaryota</taxon>
        <taxon>Metazoa</taxon>
        <taxon>Chordata</taxon>
        <taxon>Craniata</taxon>
        <taxon>Vertebrata</taxon>
        <taxon>Euteleostomi</taxon>
        <taxon>Actinopterygii</taxon>
        <taxon>Neopterygii</taxon>
        <taxon>Teleostei</taxon>
        <taxon>Neoteleostei</taxon>
        <taxon>Acanthomorphata</taxon>
        <taxon>Eupercaria</taxon>
        <taxon>Perciformes</taxon>
        <taxon>Cottioidei</taxon>
        <taxon>Cottales</taxon>
        <taxon>Liparidae</taxon>
        <taxon>Liparis</taxon>
    </lineage>
</organism>
<evidence type="ECO:0000256" key="1">
    <source>
        <dbReference type="SAM" id="MobiDB-lite"/>
    </source>
</evidence>
<evidence type="ECO:0000313" key="4">
    <source>
        <dbReference type="Proteomes" id="UP000314294"/>
    </source>
</evidence>
<feature type="region of interest" description="Disordered" evidence="1">
    <location>
        <begin position="110"/>
        <end position="132"/>
    </location>
</feature>
<evidence type="ECO:0000313" key="3">
    <source>
        <dbReference type="EMBL" id="TNN84935.1"/>
    </source>
</evidence>
<keyword evidence="2" id="KW-0732">Signal</keyword>
<evidence type="ECO:0000256" key="2">
    <source>
        <dbReference type="SAM" id="SignalP"/>
    </source>
</evidence>
<proteinExistence type="predicted"/>